<dbReference type="Proteomes" id="UP001158576">
    <property type="component" value="Chromosome PAR"/>
</dbReference>
<name>A0ABN7RIE4_OIKDI</name>
<dbReference type="PROSITE" id="PS00086">
    <property type="entry name" value="CYTOCHROME_P450"/>
    <property type="match status" value="1"/>
</dbReference>
<comment type="similarity">
    <text evidence="2 7">Belongs to the cytochrome P450 family.</text>
</comment>
<keyword evidence="4 7" id="KW-0560">Oxidoreductase</keyword>
<reference evidence="8 9" key="1">
    <citation type="submission" date="2021-04" db="EMBL/GenBank/DDBJ databases">
        <authorList>
            <person name="Bliznina A."/>
        </authorList>
    </citation>
    <scope>NUCLEOTIDE SEQUENCE [LARGE SCALE GENOMIC DNA]</scope>
</reference>
<protein>
    <submittedName>
        <fullName evidence="8">Oidioi.mRNA.OKI2018_I69.PAR.g8728.t1.cds</fullName>
    </submittedName>
</protein>
<evidence type="ECO:0000256" key="4">
    <source>
        <dbReference type="ARBA" id="ARBA00023002"/>
    </source>
</evidence>
<dbReference type="PANTHER" id="PTHR24303:SF31">
    <property type="entry name" value="CYTOCHROME P450 307A1-RELATED"/>
    <property type="match status" value="1"/>
</dbReference>
<gene>
    <name evidence="8" type="ORF">OKIOD_LOCUS286</name>
</gene>
<sequence length="481" mass="56629">MLTEVSALAVSLGFLRWWLGRDKHPNVPHIRPGTDLAKDGPYYVVQSFLESHKRELPMHSYPLLETLGGLLKMNLHIINDPVKSKEIFSKSEAVGGHFELTGWWQLLAEYRRKTKGRNWETMTNETLGLMRDHTRSDPKGTKISKLCRRRLMELASKSNSSQNGWQKWTLRFHGWDRICKYANNALESAVKLDKYKLFFINLPTWLRAWIPLRFWPDWVSFQQGLYDDILDLQEMHNKNWVLGDESDTLLAILQTDHAQGKMEEWDVINLIQQLCMTGADTTASVASGIMMTLARFPEKQAKLYGILESQDFRADEFKDCPYLMAVIYEVYRYCPMIYRSLLHSITETTEIMGETFHKDELICYSITGTNMNEKYFKDPWKFIPERHLNEPGEFQKSQYQTPFNTGKRSCPGQILADIELFHFMKHFVKHFKFELHPDHPMPVVETEEGWNNFWTRDPHYAPMHHFLQPKERKFLLVPRDE</sequence>
<keyword evidence="5 7" id="KW-0408">Iron</keyword>
<keyword evidence="9" id="KW-1185">Reference proteome</keyword>
<dbReference type="Pfam" id="PF00067">
    <property type="entry name" value="p450"/>
    <property type="match status" value="1"/>
</dbReference>
<evidence type="ECO:0000256" key="1">
    <source>
        <dbReference type="ARBA" id="ARBA00001971"/>
    </source>
</evidence>
<keyword evidence="6 7" id="KW-0503">Monooxygenase</keyword>
<dbReference type="Gene3D" id="1.10.630.10">
    <property type="entry name" value="Cytochrome P450"/>
    <property type="match status" value="1"/>
</dbReference>
<evidence type="ECO:0000256" key="3">
    <source>
        <dbReference type="ARBA" id="ARBA00022723"/>
    </source>
</evidence>
<organism evidence="8 9">
    <name type="scientific">Oikopleura dioica</name>
    <name type="common">Tunicate</name>
    <dbReference type="NCBI Taxonomy" id="34765"/>
    <lineage>
        <taxon>Eukaryota</taxon>
        <taxon>Metazoa</taxon>
        <taxon>Chordata</taxon>
        <taxon>Tunicata</taxon>
        <taxon>Appendicularia</taxon>
        <taxon>Copelata</taxon>
        <taxon>Oikopleuridae</taxon>
        <taxon>Oikopleura</taxon>
    </lineage>
</organism>
<dbReference type="PANTHER" id="PTHR24303">
    <property type="entry name" value="HEME-BINDING MONOOXYGENASE FAMILY"/>
    <property type="match status" value="1"/>
</dbReference>
<evidence type="ECO:0000256" key="7">
    <source>
        <dbReference type="RuleBase" id="RU000461"/>
    </source>
</evidence>
<accession>A0ABN7RIE4</accession>
<dbReference type="PRINTS" id="PR00385">
    <property type="entry name" value="P450"/>
</dbReference>
<dbReference type="InterPro" id="IPR017972">
    <property type="entry name" value="Cyt_P450_CS"/>
</dbReference>
<evidence type="ECO:0000313" key="8">
    <source>
        <dbReference type="EMBL" id="CAG5077481.1"/>
    </source>
</evidence>
<dbReference type="InterPro" id="IPR036396">
    <property type="entry name" value="Cyt_P450_sf"/>
</dbReference>
<evidence type="ECO:0000256" key="5">
    <source>
        <dbReference type="ARBA" id="ARBA00023004"/>
    </source>
</evidence>
<keyword evidence="7" id="KW-0349">Heme</keyword>
<evidence type="ECO:0000256" key="2">
    <source>
        <dbReference type="ARBA" id="ARBA00010617"/>
    </source>
</evidence>
<evidence type="ECO:0000256" key="6">
    <source>
        <dbReference type="ARBA" id="ARBA00023033"/>
    </source>
</evidence>
<proteinExistence type="inferred from homology"/>
<comment type="cofactor">
    <cofactor evidence="1">
        <name>heme</name>
        <dbReference type="ChEBI" id="CHEBI:30413"/>
    </cofactor>
</comment>
<dbReference type="SUPFAM" id="SSF48264">
    <property type="entry name" value="Cytochrome P450"/>
    <property type="match status" value="1"/>
</dbReference>
<dbReference type="EMBL" id="OU015568">
    <property type="protein sequence ID" value="CAG5077481.1"/>
    <property type="molecule type" value="Genomic_DNA"/>
</dbReference>
<evidence type="ECO:0000313" key="9">
    <source>
        <dbReference type="Proteomes" id="UP001158576"/>
    </source>
</evidence>
<dbReference type="InterPro" id="IPR002401">
    <property type="entry name" value="Cyt_P450_E_grp-I"/>
</dbReference>
<keyword evidence="3 7" id="KW-0479">Metal-binding</keyword>
<dbReference type="PRINTS" id="PR00463">
    <property type="entry name" value="EP450I"/>
</dbReference>
<dbReference type="InterPro" id="IPR001128">
    <property type="entry name" value="Cyt_P450"/>
</dbReference>